<proteinExistence type="predicted"/>
<organism evidence="1 2">
    <name type="scientific">Kaistia defluvii</name>
    <dbReference type="NCBI Taxonomy" id="410841"/>
    <lineage>
        <taxon>Bacteria</taxon>
        <taxon>Pseudomonadati</taxon>
        <taxon>Pseudomonadota</taxon>
        <taxon>Alphaproteobacteria</taxon>
        <taxon>Hyphomicrobiales</taxon>
        <taxon>Kaistiaceae</taxon>
        <taxon>Kaistia</taxon>
    </lineage>
</organism>
<keyword evidence="2" id="KW-1185">Reference proteome</keyword>
<gene>
    <name evidence="1" type="ORF">ABIE08_002911</name>
</gene>
<accession>A0ABV2R134</accession>
<protein>
    <submittedName>
        <fullName evidence="1">Uncharacterized protein</fullName>
    </submittedName>
</protein>
<name>A0ABV2R134_9HYPH</name>
<dbReference type="EMBL" id="JBEPSM010000002">
    <property type="protein sequence ID" value="MET4634965.1"/>
    <property type="molecule type" value="Genomic_DNA"/>
</dbReference>
<comment type="caution">
    <text evidence="1">The sequence shown here is derived from an EMBL/GenBank/DDBJ whole genome shotgun (WGS) entry which is preliminary data.</text>
</comment>
<reference evidence="1 2" key="1">
    <citation type="submission" date="2024-06" db="EMBL/GenBank/DDBJ databases">
        <title>Sorghum-associated microbial communities from plants grown in Nebraska, USA.</title>
        <authorList>
            <person name="Schachtman D."/>
        </authorList>
    </citation>
    <scope>NUCLEOTIDE SEQUENCE [LARGE SCALE GENOMIC DNA]</scope>
    <source>
        <strain evidence="1 2">3207</strain>
    </source>
</reference>
<sequence>MTTTHEIPFKPLCDVKLRVVFPRGWSFRLRLSAQIIRLAAFVAGVEAKVEISGSELRA</sequence>
<evidence type="ECO:0000313" key="1">
    <source>
        <dbReference type="EMBL" id="MET4634965.1"/>
    </source>
</evidence>
<evidence type="ECO:0000313" key="2">
    <source>
        <dbReference type="Proteomes" id="UP001549321"/>
    </source>
</evidence>
<dbReference type="Proteomes" id="UP001549321">
    <property type="component" value="Unassembled WGS sequence"/>
</dbReference>
<dbReference type="RefSeq" id="WP_354552097.1">
    <property type="nucleotide sequence ID" value="NZ_JBEPSM010000002.1"/>
</dbReference>